<dbReference type="AlphaFoldDB" id="A0A9W8B0I1"/>
<keyword evidence="9" id="KW-1185">Reference proteome</keyword>
<dbReference type="GO" id="GO:0004345">
    <property type="term" value="F:glucose-6-phosphate dehydrogenase activity"/>
    <property type="evidence" value="ECO:0007669"/>
    <property type="project" value="UniProtKB-EC"/>
</dbReference>
<dbReference type="Pfam" id="PF00479">
    <property type="entry name" value="G6PD_N"/>
    <property type="match status" value="1"/>
</dbReference>
<evidence type="ECO:0000256" key="4">
    <source>
        <dbReference type="ARBA" id="ARBA00022857"/>
    </source>
</evidence>
<proteinExistence type="predicted"/>
<reference evidence="8" key="1">
    <citation type="submission" date="2022-07" db="EMBL/GenBank/DDBJ databases">
        <title>Phylogenomic reconstructions and comparative analyses of Kickxellomycotina fungi.</title>
        <authorList>
            <person name="Reynolds N.K."/>
            <person name="Stajich J.E."/>
            <person name="Barry K."/>
            <person name="Grigoriev I.V."/>
            <person name="Crous P."/>
            <person name="Smith M.E."/>
        </authorList>
    </citation>
    <scope>NUCLEOTIDE SEQUENCE</scope>
    <source>
        <strain evidence="8">RSA 567</strain>
    </source>
</reference>
<accession>A0A9W8B0I1</accession>
<keyword evidence="5" id="KW-0560">Oxidoreductase</keyword>
<dbReference type="EMBL" id="JANBQB010000338">
    <property type="protein sequence ID" value="KAJ1977552.1"/>
    <property type="molecule type" value="Genomic_DNA"/>
</dbReference>
<evidence type="ECO:0000256" key="6">
    <source>
        <dbReference type="ARBA" id="ARBA00023277"/>
    </source>
</evidence>
<dbReference type="GO" id="GO:0050661">
    <property type="term" value="F:NADP binding"/>
    <property type="evidence" value="ECO:0007669"/>
    <property type="project" value="InterPro"/>
</dbReference>
<dbReference type="Proteomes" id="UP001151582">
    <property type="component" value="Unassembled WGS sequence"/>
</dbReference>
<protein>
    <recommendedName>
        <fullName evidence="2">glucose-6-phosphate dehydrogenase (NADP(+))</fullName>
        <ecNumber evidence="2">1.1.1.49</ecNumber>
    </recommendedName>
</protein>
<keyword evidence="6" id="KW-0119">Carbohydrate metabolism</keyword>
<dbReference type="GO" id="GO:0009051">
    <property type="term" value="P:pentose-phosphate shunt, oxidative branch"/>
    <property type="evidence" value="ECO:0007669"/>
    <property type="project" value="TreeGrafter"/>
</dbReference>
<dbReference type="InterPro" id="IPR001282">
    <property type="entry name" value="G6P_DH"/>
</dbReference>
<feature type="domain" description="Glucose-6-phosphate dehydrogenase NAD-binding" evidence="7">
    <location>
        <begin position="19"/>
        <end position="191"/>
    </location>
</feature>
<dbReference type="GO" id="GO:0005829">
    <property type="term" value="C:cytosol"/>
    <property type="evidence" value="ECO:0007669"/>
    <property type="project" value="TreeGrafter"/>
</dbReference>
<dbReference type="EC" id="1.1.1.49" evidence="2"/>
<sequence>MTISPESNEAKNAASTVIVVIGASGDLAKKKTFPALFGLFANDFLPERLRIIGYARSKLDKDAFRDKITSDKLGKAPKEPLGKFLDHCDYISGQYDSADDFGRLKAEIEKYEKTFLDEARQAGVNNQTRTRIFYMATPPSVFVPVAKSIKHGAYDPNATNRIVIEKPFGRDLASCRQFSRDFAELFKEHEVST</sequence>
<dbReference type="InterPro" id="IPR022674">
    <property type="entry name" value="G6P_DH_NAD-bd"/>
</dbReference>
<dbReference type="PANTHER" id="PTHR23429">
    <property type="entry name" value="GLUCOSE-6-PHOSPHATE 1-DEHYDROGENASE G6PD"/>
    <property type="match status" value="1"/>
</dbReference>
<evidence type="ECO:0000256" key="3">
    <source>
        <dbReference type="ARBA" id="ARBA00022526"/>
    </source>
</evidence>
<evidence type="ECO:0000313" key="8">
    <source>
        <dbReference type="EMBL" id="KAJ1977552.1"/>
    </source>
</evidence>
<dbReference type="Gene3D" id="3.40.50.720">
    <property type="entry name" value="NAD(P)-binding Rossmann-like Domain"/>
    <property type="match status" value="1"/>
</dbReference>
<evidence type="ECO:0000256" key="5">
    <source>
        <dbReference type="ARBA" id="ARBA00023002"/>
    </source>
</evidence>
<dbReference type="OrthoDB" id="60984at2759"/>
<dbReference type="InterPro" id="IPR036291">
    <property type="entry name" value="NAD(P)-bd_dom_sf"/>
</dbReference>
<name>A0A9W8B0I1_9FUNG</name>
<dbReference type="SUPFAM" id="SSF51735">
    <property type="entry name" value="NAD(P)-binding Rossmann-fold domains"/>
    <property type="match status" value="1"/>
</dbReference>
<comment type="pathway">
    <text evidence="1">Carbohydrate degradation; pentose phosphate pathway; D-ribulose 5-phosphate from D-glucose 6-phosphate (oxidative stage): step 1/3.</text>
</comment>
<evidence type="ECO:0000256" key="2">
    <source>
        <dbReference type="ARBA" id="ARBA00013019"/>
    </source>
</evidence>
<comment type="caution">
    <text evidence="8">The sequence shown here is derived from an EMBL/GenBank/DDBJ whole genome shotgun (WGS) entry which is preliminary data.</text>
</comment>
<evidence type="ECO:0000259" key="7">
    <source>
        <dbReference type="Pfam" id="PF00479"/>
    </source>
</evidence>
<keyword evidence="3" id="KW-0313">Glucose metabolism</keyword>
<organism evidence="8 9">
    <name type="scientific">Dimargaris verticillata</name>
    <dbReference type="NCBI Taxonomy" id="2761393"/>
    <lineage>
        <taxon>Eukaryota</taxon>
        <taxon>Fungi</taxon>
        <taxon>Fungi incertae sedis</taxon>
        <taxon>Zoopagomycota</taxon>
        <taxon>Kickxellomycotina</taxon>
        <taxon>Dimargaritomycetes</taxon>
        <taxon>Dimargaritales</taxon>
        <taxon>Dimargaritaceae</taxon>
        <taxon>Dimargaris</taxon>
    </lineage>
</organism>
<evidence type="ECO:0000313" key="9">
    <source>
        <dbReference type="Proteomes" id="UP001151582"/>
    </source>
</evidence>
<keyword evidence="4" id="KW-0521">NADP</keyword>
<gene>
    <name evidence="8" type="primary">ZWF1_2</name>
    <name evidence="8" type="ORF">H4R34_003536</name>
</gene>
<dbReference type="PANTHER" id="PTHR23429:SF0">
    <property type="entry name" value="GLUCOSE-6-PHOSPHATE 1-DEHYDROGENASE"/>
    <property type="match status" value="1"/>
</dbReference>
<dbReference type="GO" id="GO:0006006">
    <property type="term" value="P:glucose metabolic process"/>
    <property type="evidence" value="ECO:0007669"/>
    <property type="project" value="UniProtKB-KW"/>
</dbReference>
<evidence type="ECO:0000256" key="1">
    <source>
        <dbReference type="ARBA" id="ARBA00004937"/>
    </source>
</evidence>